<accession>F0XQZ3</accession>
<dbReference type="AlphaFoldDB" id="F0XQZ3"/>
<dbReference type="FunCoup" id="F0XQZ3">
    <property type="interactions" value="4"/>
</dbReference>
<dbReference type="GO" id="GO:0046872">
    <property type="term" value="F:metal ion binding"/>
    <property type="evidence" value="ECO:0007669"/>
    <property type="project" value="UniProtKB-KW"/>
</dbReference>
<keyword evidence="5" id="KW-0479">Metal-binding</keyword>
<dbReference type="PANTHER" id="PTHR11774:SF4">
    <property type="entry name" value="GERANYLGERANYL TRANSFERASE TYPE-1 SUBUNIT BETA"/>
    <property type="match status" value="1"/>
</dbReference>
<dbReference type="OrthoDB" id="24893at2759"/>
<dbReference type="eggNOG" id="KOG0367">
    <property type="taxonomic scope" value="Eukaryota"/>
</dbReference>
<gene>
    <name evidence="9" type="ORF">CMQ_209</name>
</gene>
<protein>
    <submittedName>
        <fullName evidence="9">Geranylgeranyl transferase type 1 beta subunit</fullName>
    </submittedName>
</protein>
<dbReference type="PANTHER" id="PTHR11774">
    <property type="entry name" value="GERANYLGERANYL TRANSFERASE TYPE BETA SUBUNIT"/>
    <property type="match status" value="1"/>
</dbReference>
<dbReference type="GeneID" id="25975040"/>
<keyword evidence="6" id="KW-0677">Repeat</keyword>
<evidence type="ECO:0000256" key="3">
    <source>
        <dbReference type="ARBA" id="ARBA00022602"/>
    </source>
</evidence>
<dbReference type="EMBL" id="GL629807">
    <property type="protein sequence ID" value="EFW99891.1"/>
    <property type="molecule type" value="Genomic_DNA"/>
</dbReference>
<dbReference type="InParanoid" id="F0XQZ3"/>
<sequence length="468" mass="51340">MDPPFDNTRHIRYWQRCLRSLLPHQYTSNDSTRMTLGCFIVAAIDLLLPPGSPSIISPTDKQKLRDWVLACQHPCGGFAGGPTHAHSSSEYDGFDFITGQPVAGTHSAANLAATLFALQLLALLSDDTDINEGVAAESAFIGVNRAATLSWLSQLQRKDGSFGEVLVDVVDLEAPDGRRLVIAGGSDTRYCYIASMIRWMLRGQTQKGDGEWVKDIDVDALVRYIRKGQTYDGGFSESSMHESHAGYAFCAIAALSLLDRPQEKASKTSSDIFDRDIPDKPAFIHWLASRQVLPSSPCSQDEDEVEDEVQGTAESEEVAAIAQPAGGHPRYIGFNGRSNKPADTCYTWWTMGTLANLHQGTIDDREVIEPSRRFLLEKMQHVIGGFSKCPGGPPDLYHSYLGLAALATMGEPSLKSFDPVLCISSDTVKKIEVARQRLLSGAGKYGQERRQSYLDMGKACWENATSIR</sequence>
<keyword evidence="10" id="KW-1185">Reference proteome</keyword>
<dbReference type="Proteomes" id="UP000007796">
    <property type="component" value="Unassembled WGS sequence"/>
</dbReference>
<dbReference type="Pfam" id="PF00432">
    <property type="entry name" value="Prenyltrans"/>
    <property type="match status" value="1"/>
</dbReference>
<comment type="similarity">
    <text evidence="2">Belongs to the protein prenyltransferase subunit beta family.</text>
</comment>
<keyword evidence="4 9" id="KW-0808">Transferase</keyword>
<evidence type="ECO:0000256" key="7">
    <source>
        <dbReference type="ARBA" id="ARBA00022833"/>
    </source>
</evidence>
<reference evidence="9 10" key="1">
    <citation type="journal article" date="2011" name="Proc. Natl. Acad. Sci. U.S.A.">
        <title>Genome and transcriptome analyses of the mountain pine beetle-fungal symbiont Grosmannia clavigera, a lodgepole pine pathogen.</title>
        <authorList>
            <person name="DiGuistini S."/>
            <person name="Wang Y."/>
            <person name="Liao N.Y."/>
            <person name="Taylor G."/>
            <person name="Tanguay P."/>
            <person name="Feau N."/>
            <person name="Henrissat B."/>
            <person name="Chan S.K."/>
            <person name="Hesse-Orce U."/>
            <person name="Alamouti S.M."/>
            <person name="Tsui C.K.M."/>
            <person name="Docking R.T."/>
            <person name="Levasseur A."/>
            <person name="Haridas S."/>
            <person name="Robertson G."/>
            <person name="Birol I."/>
            <person name="Holt R.A."/>
            <person name="Marra M.A."/>
            <person name="Hamelin R.C."/>
            <person name="Hirst M."/>
            <person name="Jones S.J.M."/>
            <person name="Bohlmann J."/>
            <person name="Breuil C."/>
        </authorList>
    </citation>
    <scope>NUCLEOTIDE SEQUENCE [LARGE SCALE GENOMIC DNA]</scope>
    <source>
        <strain evidence="10">kw1407 / UAMH 11150</strain>
    </source>
</reference>
<evidence type="ECO:0000256" key="1">
    <source>
        <dbReference type="ARBA" id="ARBA00001947"/>
    </source>
</evidence>
<dbReference type="InterPro" id="IPR045089">
    <property type="entry name" value="PGGT1B-like"/>
</dbReference>
<dbReference type="GO" id="GO:0005953">
    <property type="term" value="C:CAAX-protein geranylgeranyltransferase complex"/>
    <property type="evidence" value="ECO:0007669"/>
    <property type="project" value="TreeGrafter"/>
</dbReference>
<keyword evidence="3" id="KW-0637">Prenyltransferase</keyword>
<dbReference type="HOGENOM" id="CLU_028946_2_0_1"/>
<evidence type="ECO:0000313" key="9">
    <source>
        <dbReference type="EMBL" id="EFW99891.1"/>
    </source>
</evidence>
<dbReference type="RefSeq" id="XP_014169306.1">
    <property type="nucleotide sequence ID" value="XM_014313831.1"/>
</dbReference>
<evidence type="ECO:0000313" key="10">
    <source>
        <dbReference type="Proteomes" id="UP000007796"/>
    </source>
</evidence>
<dbReference type="STRING" id="655863.F0XQZ3"/>
<organism evidence="10">
    <name type="scientific">Grosmannia clavigera (strain kw1407 / UAMH 11150)</name>
    <name type="common">Blue stain fungus</name>
    <name type="synonym">Graphiocladiella clavigera</name>
    <dbReference type="NCBI Taxonomy" id="655863"/>
    <lineage>
        <taxon>Eukaryota</taxon>
        <taxon>Fungi</taxon>
        <taxon>Dikarya</taxon>
        <taxon>Ascomycota</taxon>
        <taxon>Pezizomycotina</taxon>
        <taxon>Sordariomycetes</taxon>
        <taxon>Sordariomycetidae</taxon>
        <taxon>Ophiostomatales</taxon>
        <taxon>Ophiostomataceae</taxon>
        <taxon>Leptographium</taxon>
    </lineage>
</organism>
<proteinExistence type="inferred from homology"/>
<evidence type="ECO:0000256" key="5">
    <source>
        <dbReference type="ARBA" id="ARBA00022723"/>
    </source>
</evidence>
<evidence type="ECO:0000256" key="2">
    <source>
        <dbReference type="ARBA" id="ARBA00010497"/>
    </source>
</evidence>
<dbReference type="SUPFAM" id="SSF48239">
    <property type="entry name" value="Terpenoid cyclases/Protein prenyltransferases"/>
    <property type="match status" value="1"/>
</dbReference>
<evidence type="ECO:0000256" key="6">
    <source>
        <dbReference type="ARBA" id="ARBA00022737"/>
    </source>
</evidence>
<dbReference type="InterPro" id="IPR008930">
    <property type="entry name" value="Terpenoid_cyclase/PrenylTrfase"/>
</dbReference>
<dbReference type="GO" id="GO:0004662">
    <property type="term" value="F:CAAX-protein geranylgeranyltransferase activity"/>
    <property type="evidence" value="ECO:0007669"/>
    <property type="project" value="TreeGrafter"/>
</dbReference>
<name>F0XQZ3_GROCL</name>
<evidence type="ECO:0000256" key="4">
    <source>
        <dbReference type="ARBA" id="ARBA00022679"/>
    </source>
</evidence>
<evidence type="ECO:0000259" key="8">
    <source>
        <dbReference type="Pfam" id="PF00432"/>
    </source>
</evidence>
<comment type="cofactor">
    <cofactor evidence="1">
        <name>Zn(2+)</name>
        <dbReference type="ChEBI" id="CHEBI:29105"/>
    </cofactor>
</comment>
<dbReference type="Gene3D" id="1.50.10.20">
    <property type="match status" value="1"/>
</dbReference>
<keyword evidence="7" id="KW-0862">Zinc</keyword>
<feature type="domain" description="Prenyltransferase alpha-alpha toroid" evidence="8">
    <location>
        <begin position="5"/>
        <end position="423"/>
    </location>
</feature>
<dbReference type="InterPro" id="IPR001330">
    <property type="entry name" value="Prenyltrans"/>
</dbReference>